<evidence type="ECO:0000313" key="8">
    <source>
        <dbReference type="EMBL" id="KAG8547766.1"/>
    </source>
</evidence>
<feature type="domain" description="Homeobox" evidence="7">
    <location>
        <begin position="117"/>
        <end position="177"/>
    </location>
</feature>
<proteinExistence type="predicted"/>
<dbReference type="InterPro" id="IPR017970">
    <property type="entry name" value="Homeobox_CS"/>
</dbReference>
<dbReference type="PROSITE" id="PS50071">
    <property type="entry name" value="HOMEOBOX_2"/>
    <property type="match status" value="1"/>
</dbReference>
<evidence type="ECO:0000313" key="9">
    <source>
        <dbReference type="Proteomes" id="UP000824782"/>
    </source>
</evidence>
<sequence length="262" mass="29994">MEDLKAFSLDSCLEGYAPLVQVSHQPCLQPPMGSPGFSMTHCLPQNSIRTCCPGSYPNSGELPSYQDNLRGTDWYGTSQEMHYPSFPRIITPGFNVPASSCLGYIGDGVKPLYLQHTSKRKRRVLFSQAQVYELEKRFEQQKYLTAPEREQLAKHIHLTPNQVKIWFQNHRYKMKRQAKNREHLGEEEAKPFSVESEDAKVVCSSPCTSIEEYGDMKIDYKCSIQDQHLNGQGLFLGQDFLTSASDLHEFDKSSRNMVFKPW</sequence>
<evidence type="ECO:0000256" key="4">
    <source>
        <dbReference type="ARBA" id="ARBA00023242"/>
    </source>
</evidence>
<dbReference type="SMART" id="SM00389">
    <property type="entry name" value="HOX"/>
    <property type="match status" value="1"/>
</dbReference>
<keyword evidence="3 5" id="KW-0371">Homeobox</keyword>
<organism evidence="8 9">
    <name type="scientific">Engystomops pustulosus</name>
    <name type="common">Tungara frog</name>
    <name type="synonym">Physalaemus pustulosus</name>
    <dbReference type="NCBI Taxonomy" id="76066"/>
    <lineage>
        <taxon>Eukaryota</taxon>
        <taxon>Metazoa</taxon>
        <taxon>Chordata</taxon>
        <taxon>Craniata</taxon>
        <taxon>Vertebrata</taxon>
        <taxon>Euteleostomi</taxon>
        <taxon>Amphibia</taxon>
        <taxon>Batrachia</taxon>
        <taxon>Anura</taxon>
        <taxon>Neobatrachia</taxon>
        <taxon>Hyloidea</taxon>
        <taxon>Leptodactylidae</taxon>
        <taxon>Leiuperinae</taxon>
        <taxon>Engystomops</taxon>
    </lineage>
</organism>
<evidence type="ECO:0000256" key="6">
    <source>
        <dbReference type="RuleBase" id="RU000682"/>
    </source>
</evidence>
<keyword evidence="9" id="KW-1185">Reference proteome</keyword>
<accession>A0AAV6ZFG4</accession>
<comment type="caution">
    <text evidence="8">The sequence shown here is derived from an EMBL/GenBank/DDBJ whole genome shotgun (WGS) entry which is preliminary data.</text>
</comment>
<dbReference type="InterPro" id="IPR020479">
    <property type="entry name" value="HD_metazoa"/>
</dbReference>
<dbReference type="PROSITE" id="PS00027">
    <property type="entry name" value="HOMEOBOX_1"/>
    <property type="match status" value="1"/>
</dbReference>
<dbReference type="SUPFAM" id="SSF46689">
    <property type="entry name" value="Homeodomain-like"/>
    <property type="match status" value="1"/>
</dbReference>
<protein>
    <recommendedName>
        <fullName evidence="7">Homeobox domain-containing protein</fullName>
    </recommendedName>
</protein>
<reference evidence="8" key="1">
    <citation type="thesis" date="2020" institute="ProQuest LLC" country="789 East Eisenhower Parkway, Ann Arbor, MI, USA">
        <title>Comparative Genomics and Chromosome Evolution.</title>
        <authorList>
            <person name="Mudd A.B."/>
        </authorList>
    </citation>
    <scope>NUCLEOTIDE SEQUENCE</scope>
    <source>
        <strain evidence="8">237g6f4</strain>
        <tissue evidence="8">Blood</tissue>
    </source>
</reference>
<dbReference type="Proteomes" id="UP000824782">
    <property type="component" value="Unassembled WGS sequence"/>
</dbReference>
<dbReference type="AlphaFoldDB" id="A0AAV6ZFG4"/>
<keyword evidence="4 5" id="KW-0539">Nucleus</keyword>
<evidence type="ECO:0000256" key="1">
    <source>
        <dbReference type="ARBA" id="ARBA00004123"/>
    </source>
</evidence>
<feature type="DNA-binding region" description="Homeobox" evidence="5">
    <location>
        <begin position="119"/>
        <end position="178"/>
    </location>
</feature>
<evidence type="ECO:0000256" key="2">
    <source>
        <dbReference type="ARBA" id="ARBA00023125"/>
    </source>
</evidence>
<dbReference type="PRINTS" id="PR00024">
    <property type="entry name" value="HOMEOBOX"/>
</dbReference>
<evidence type="ECO:0000259" key="7">
    <source>
        <dbReference type="PROSITE" id="PS50071"/>
    </source>
</evidence>
<evidence type="ECO:0000256" key="3">
    <source>
        <dbReference type="ARBA" id="ARBA00023155"/>
    </source>
</evidence>
<dbReference type="GO" id="GO:0000981">
    <property type="term" value="F:DNA-binding transcription factor activity, RNA polymerase II-specific"/>
    <property type="evidence" value="ECO:0007669"/>
    <property type="project" value="InterPro"/>
</dbReference>
<comment type="subcellular location">
    <subcellularLocation>
        <location evidence="1 5 6">Nucleus</location>
    </subcellularLocation>
</comment>
<dbReference type="InterPro" id="IPR001356">
    <property type="entry name" value="HD"/>
</dbReference>
<gene>
    <name evidence="8" type="ORF">GDO81_027610</name>
</gene>
<dbReference type="EMBL" id="WNYA01000625">
    <property type="protein sequence ID" value="KAG8547766.1"/>
    <property type="molecule type" value="Genomic_DNA"/>
</dbReference>
<keyword evidence="2 5" id="KW-0238">DNA-binding</keyword>
<dbReference type="Gene3D" id="1.10.10.60">
    <property type="entry name" value="Homeodomain-like"/>
    <property type="match status" value="1"/>
</dbReference>
<dbReference type="GO" id="GO:0000978">
    <property type="term" value="F:RNA polymerase II cis-regulatory region sequence-specific DNA binding"/>
    <property type="evidence" value="ECO:0007669"/>
    <property type="project" value="TreeGrafter"/>
</dbReference>
<dbReference type="InterPro" id="IPR050394">
    <property type="entry name" value="Homeobox_NK-like"/>
</dbReference>
<dbReference type="CDD" id="cd00086">
    <property type="entry name" value="homeodomain"/>
    <property type="match status" value="1"/>
</dbReference>
<dbReference type="PANTHER" id="PTHR24340">
    <property type="entry name" value="HOMEOBOX PROTEIN NKX"/>
    <property type="match status" value="1"/>
</dbReference>
<dbReference type="InterPro" id="IPR009057">
    <property type="entry name" value="Homeodomain-like_sf"/>
</dbReference>
<dbReference type="GO" id="GO:0005634">
    <property type="term" value="C:nucleus"/>
    <property type="evidence" value="ECO:0007669"/>
    <property type="project" value="UniProtKB-SubCell"/>
</dbReference>
<dbReference type="Pfam" id="PF00046">
    <property type="entry name" value="Homeodomain"/>
    <property type="match status" value="1"/>
</dbReference>
<name>A0AAV6ZFG4_ENGPU</name>
<dbReference type="PANTHER" id="PTHR24340:SF114">
    <property type="entry name" value="HOMEOBOX PROTEIN NKX-2.1"/>
    <property type="match status" value="1"/>
</dbReference>
<dbReference type="GO" id="GO:0030154">
    <property type="term" value="P:cell differentiation"/>
    <property type="evidence" value="ECO:0007669"/>
    <property type="project" value="TreeGrafter"/>
</dbReference>
<evidence type="ECO:0000256" key="5">
    <source>
        <dbReference type="PROSITE-ProRule" id="PRU00108"/>
    </source>
</evidence>